<gene>
    <name evidence="1" type="ORF">KC01_LOCUS3870</name>
</gene>
<accession>A0AAV2J8T4</accession>
<evidence type="ECO:0000313" key="2">
    <source>
        <dbReference type="Proteomes" id="UP001497482"/>
    </source>
</evidence>
<proteinExistence type="predicted"/>
<protein>
    <submittedName>
        <fullName evidence="1">Uncharacterized protein</fullName>
    </submittedName>
</protein>
<dbReference type="Proteomes" id="UP001497482">
    <property type="component" value="Chromosome 10"/>
</dbReference>
<name>A0AAV2J8T4_KNICA</name>
<sequence>MYCRGTKTPPLGAPSLPCQTNPTNQTHKYAAIPVYPTSWKAVKLWATLEHLGITGGLVGKQRGVRTKPKAGPGKVGVRVWGEEPIHLWRWAWGGQVFHDMAVGVGTRQAQFQ</sequence>
<keyword evidence="2" id="KW-1185">Reference proteome</keyword>
<dbReference type="EMBL" id="OZ035832">
    <property type="protein sequence ID" value="CAL1571779.1"/>
    <property type="molecule type" value="Genomic_DNA"/>
</dbReference>
<evidence type="ECO:0000313" key="1">
    <source>
        <dbReference type="EMBL" id="CAL1571779.1"/>
    </source>
</evidence>
<organism evidence="1 2">
    <name type="scientific">Knipowitschia caucasica</name>
    <name type="common">Caucasian dwarf goby</name>
    <name type="synonym">Pomatoschistus caucasicus</name>
    <dbReference type="NCBI Taxonomy" id="637954"/>
    <lineage>
        <taxon>Eukaryota</taxon>
        <taxon>Metazoa</taxon>
        <taxon>Chordata</taxon>
        <taxon>Craniata</taxon>
        <taxon>Vertebrata</taxon>
        <taxon>Euteleostomi</taxon>
        <taxon>Actinopterygii</taxon>
        <taxon>Neopterygii</taxon>
        <taxon>Teleostei</taxon>
        <taxon>Neoteleostei</taxon>
        <taxon>Acanthomorphata</taxon>
        <taxon>Gobiaria</taxon>
        <taxon>Gobiiformes</taxon>
        <taxon>Gobioidei</taxon>
        <taxon>Gobiidae</taxon>
        <taxon>Gobiinae</taxon>
        <taxon>Knipowitschia</taxon>
    </lineage>
</organism>
<dbReference type="AlphaFoldDB" id="A0AAV2J8T4"/>
<reference evidence="1 2" key="1">
    <citation type="submission" date="2024-04" db="EMBL/GenBank/DDBJ databases">
        <authorList>
            <person name="Waldvogel A.-M."/>
            <person name="Schoenle A."/>
        </authorList>
    </citation>
    <scope>NUCLEOTIDE SEQUENCE [LARGE SCALE GENOMIC DNA]</scope>
</reference>